<name>A0ABW3XZA7_9FLAO</name>
<evidence type="ECO:0000259" key="1">
    <source>
        <dbReference type="Pfam" id="PF12867"/>
    </source>
</evidence>
<organism evidence="2 3">
    <name type="scientific">Namhaeicola litoreus</name>
    <dbReference type="NCBI Taxonomy" id="1052145"/>
    <lineage>
        <taxon>Bacteria</taxon>
        <taxon>Pseudomonadati</taxon>
        <taxon>Bacteroidota</taxon>
        <taxon>Flavobacteriia</taxon>
        <taxon>Flavobacteriales</taxon>
        <taxon>Flavobacteriaceae</taxon>
        <taxon>Namhaeicola</taxon>
    </lineage>
</organism>
<keyword evidence="2" id="KW-0808">Transferase</keyword>
<dbReference type="Pfam" id="PF12867">
    <property type="entry name" value="DinB_2"/>
    <property type="match status" value="1"/>
</dbReference>
<dbReference type="EMBL" id="JBHTMY010000002">
    <property type="protein sequence ID" value="MFD1314664.1"/>
    <property type="molecule type" value="Genomic_DNA"/>
</dbReference>
<proteinExistence type="predicted"/>
<feature type="domain" description="DinB-like" evidence="1">
    <location>
        <begin position="37"/>
        <end position="170"/>
    </location>
</feature>
<accession>A0ABW3XZA7</accession>
<reference evidence="3" key="1">
    <citation type="journal article" date="2019" name="Int. J. Syst. Evol. Microbiol.">
        <title>The Global Catalogue of Microorganisms (GCM) 10K type strain sequencing project: providing services to taxonomists for standard genome sequencing and annotation.</title>
        <authorList>
            <consortium name="The Broad Institute Genomics Platform"/>
            <consortium name="The Broad Institute Genome Sequencing Center for Infectious Disease"/>
            <person name="Wu L."/>
            <person name="Ma J."/>
        </authorList>
    </citation>
    <scope>NUCLEOTIDE SEQUENCE [LARGE SCALE GENOMIC DNA]</scope>
    <source>
        <strain evidence="3">CCUG 61485</strain>
    </source>
</reference>
<dbReference type="GO" id="GO:0016740">
    <property type="term" value="F:transferase activity"/>
    <property type="evidence" value="ECO:0007669"/>
    <property type="project" value="UniProtKB-KW"/>
</dbReference>
<sequence>MSQPLEELKYPIGKYDPSVEITNQQIQDWIAVIENFPQKLASAIEDLTDEQLKWAYRPNGWSIKQVVHHCADSHMNSFIRFKLALTEEQPTIKPYSEDRWAQQADYLDVSPDESLKIIEGVHARWTVLLKSLNDNQLNRTFMHPEHRKIFALEQVIGLYAWHCNHHLAHIEQAMNYNYRF</sequence>
<dbReference type="NCBIfam" id="NF009807">
    <property type="entry name" value="PRK13291.1"/>
    <property type="match status" value="1"/>
</dbReference>
<evidence type="ECO:0000313" key="2">
    <source>
        <dbReference type="EMBL" id="MFD1314664.1"/>
    </source>
</evidence>
<dbReference type="RefSeq" id="WP_377176491.1">
    <property type="nucleotide sequence ID" value="NZ_JBHTMY010000002.1"/>
</dbReference>
<keyword evidence="3" id="KW-1185">Reference proteome</keyword>
<protein>
    <submittedName>
        <fullName evidence="2">YfiT family bacillithiol transferase</fullName>
    </submittedName>
</protein>
<gene>
    <name evidence="2" type="ORF">ACFQ39_03470</name>
</gene>
<evidence type="ECO:0000313" key="3">
    <source>
        <dbReference type="Proteomes" id="UP001597201"/>
    </source>
</evidence>
<dbReference type="SUPFAM" id="SSF109854">
    <property type="entry name" value="DinB/YfiT-like putative metalloenzymes"/>
    <property type="match status" value="1"/>
</dbReference>
<dbReference type="Gene3D" id="1.20.120.450">
    <property type="entry name" value="dinb family like domain"/>
    <property type="match status" value="1"/>
</dbReference>
<dbReference type="InterPro" id="IPR024775">
    <property type="entry name" value="DinB-like"/>
</dbReference>
<comment type="caution">
    <text evidence="2">The sequence shown here is derived from an EMBL/GenBank/DDBJ whole genome shotgun (WGS) entry which is preliminary data.</text>
</comment>
<dbReference type="Proteomes" id="UP001597201">
    <property type="component" value="Unassembled WGS sequence"/>
</dbReference>
<dbReference type="InterPro" id="IPR034660">
    <property type="entry name" value="DinB/YfiT-like"/>
</dbReference>